<protein>
    <submittedName>
        <fullName evidence="1">Uncharacterized protein</fullName>
    </submittedName>
</protein>
<accession>A0A0E2BQE2</accession>
<dbReference type="AlphaFoldDB" id="A0A0E2BQE2"/>
<evidence type="ECO:0000313" key="2">
    <source>
        <dbReference type="Proteomes" id="UP000006329"/>
    </source>
</evidence>
<dbReference type="Proteomes" id="UP000006329">
    <property type="component" value="Unassembled WGS sequence"/>
</dbReference>
<keyword evidence="2" id="KW-1185">Reference proteome</keyword>
<evidence type="ECO:0000313" key="1">
    <source>
        <dbReference type="EMBL" id="EKO33632.1"/>
    </source>
</evidence>
<reference evidence="1" key="1">
    <citation type="submission" date="2012-10" db="EMBL/GenBank/DDBJ databases">
        <authorList>
            <person name="Harkins D.M."/>
            <person name="Durkin A.S."/>
            <person name="Brinkac L.M."/>
            <person name="Haft D.H."/>
            <person name="Selengut J.D."/>
            <person name="Sanka R."/>
            <person name="DePew J."/>
            <person name="Purushe J."/>
            <person name="Matthias M.A."/>
            <person name="Vinetz J.M."/>
            <person name="Sutton G.G."/>
            <person name="Nierman W.C."/>
            <person name="Fouts D.E."/>
        </authorList>
    </citation>
    <scope>NUCLEOTIDE SEQUENCE [LARGE SCALE GENOMIC DNA]</scope>
    <source>
        <strain evidence="1">MOR084</strain>
    </source>
</reference>
<proteinExistence type="predicted"/>
<dbReference type="EMBL" id="AHON02000048">
    <property type="protein sequence ID" value="EKO33632.1"/>
    <property type="molecule type" value="Genomic_DNA"/>
</dbReference>
<gene>
    <name evidence="1" type="ORF">LEP1GSC179_0046</name>
</gene>
<sequence length="38" mass="4237">MSNGSTQKFAVETITSYESFDKALVLSETILSMSFEFP</sequence>
<comment type="caution">
    <text evidence="1">The sequence shown here is derived from an EMBL/GenBank/DDBJ whole genome shotgun (WGS) entry which is preliminary data.</text>
</comment>
<organism evidence="1 2">
    <name type="scientific">Leptospira santarosai str. MOR084</name>
    <dbReference type="NCBI Taxonomy" id="1049984"/>
    <lineage>
        <taxon>Bacteria</taxon>
        <taxon>Pseudomonadati</taxon>
        <taxon>Spirochaetota</taxon>
        <taxon>Spirochaetia</taxon>
        <taxon>Leptospirales</taxon>
        <taxon>Leptospiraceae</taxon>
        <taxon>Leptospira</taxon>
    </lineage>
</organism>
<name>A0A0E2BQE2_9LEPT</name>